<protein>
    <submittedName>
        <fullName evidence="1">Uncharacterized protein</fullName>
    </submittedName>
</protein>
<reference evidence="1 2" key="1">
    <citation type="journal article" date="2016" name="Nat. Commun.">
        <title>Thousands of microbial genomes shed light on interconnected biogeochemical processes in an aquifer system.</title>
        <authorList>
            <person name="Anantharaman K."/>
            <person name="Brown C.T."/>
            <person name="Hug L.A."/>
            <person name="Sharon I."/>
            <person name="Castelle C.J."/>
            <person name="Probst A.J."/>
            <person name="Thomas B.C."/>
            <person name="Singh A."/>
            <person name="Wilkins M.J."/>
            <person name="Karaoz U."/>
            <person name="Brodie E.L."/>
            <person name="Williams K.H."/>
            <person name="Hubbard S.S."/>
            <person name="Banfield J.F."/>
        </authorList>
    </citation>
    <scope>NUCLEOTIDE SEQUENCE [LARGE SCALE GENOMIC DNA]</scope>
</reference>
<gene>
    <name evidence="1" type="ORF">A2814_03465</name>
</gene>
<sequence length="211" mass="24095">MSCFKVLFDGVVITNSEGKPITLTCAFERIVAPIYTEDLEIELWLIEFQGYPGAKDAEFNPIGGSDLNANYIQIGGDPNSKRIVIAYVLLNHSDLRGKKVLSEIQSMLAKNISKKRFAGFKVYAEITHEKTSEQLVEIFKKYQSLKLSARRTMSQEKMAKDILNSYHFQESIRLGYNNFTINFEGLDDEIRSDNIIQVTYEIDPNLKKTSY</sequence>
<evidence type="ECO:0000313" key="1">
    <source>
        <dbReference type="EMBL" id="OGI60842.1"/>
    </source>
</evidence>
<dbReference type="AlphaFoldDB" id="A0A1F6UU17"/>
<evidence type="ECO:0000313" key="2">
    <source>
        <dbReference type="Proteomes" id="UP000177869"/>
    </source>
</evidence>
<dbReference type="EMBL" id="MFTI01000013">
    <property type="protein sequence ID" value="OGI60842.1"/>
    <property type="molecule type" value="Genomic_DNA"/>
</dbReference>
<dbReference type="Proteomes" id="UP000177869">
    <property type="component" value="Unassembled WGS sequence"/>
</dbReference>
<organism evidence="1 2">
    <name type="scientific">Candidatus Nomurabacteria bacterium RIFCSPHIGHO2_01_FULL_38_19</name>
    <dbReference type="NCBI Taxonomy" id="1801732"/>
    <lineage>
        <taxon>Bacteria</taxon>
        <taxon>Candidatus Nomuraibacteriota</taxon>
    </lineage>
</organism>
<accession>A0A1F6UU17</accession>
<proteinExistence type="predicted"/>
<name>A0A1F6UU17_9BACT</name>
<comment type="caution">
    <text evidence="1">The sequence shown here is derived from an EMBL/GenBank/DDBJ whole genome shotgun (WGS) entry which is preliminary data.</text>
</comment>